<evidence type="ECO:0000256" key="5">
    <source>
        <dbReference type="ARBA" id="ARBA00022786"/>
    </source>
</evidence>
<feature type="compositionally biased region" description="Basic and acidic residues" evidence="8">
    <location>
        <begin position="41"/>
        <end position="61"/>
    </location>
</feature>
<feature type="compositionally biased region" description="Low complexity" evidence="8">
    <location>
        <begin position="680"/>
        <end position="691"/>
    </location>
</feature>
<dbReference type="EC" id="3.4.19.12" evidence="3"/>
<feature type="region of interest" description="Disordered" evidence="8">
    <location>
        <begin position="1"/>
        <end position="124"/>
    </location>
</feature>
<evidence type="ECO:0000313" key="9">
    <source>
        <dbReference type="EMBL" id="GIL94099.1"/>
    </source>
</evidence>
<keyword evidence="7" id="KW-0788">Thiol protease</keyword>
<comment type="catalytic activity">
    <reaction evidence="1">
        <text>Thiol-dependent hydrolysis of ester, thioester, amide, peptide and isopeptide bonds formed by the C-terminal Gly of ubiquitin (a 76-residue protein attached to proteins as an intracellular targeting signal).</text>
        <dbReference type="EC" id="3.4.19.12"/>
    </reaction>
</comment>
<dbReference type="GO" id="GO:0005829">
    <property type="term" value="C:cytosol"/>
    <property type="evidence" value="ECO:0007669"/>
    <property type="project" value="TreeGrafter"/>
</dbReference>
<feature type="compositionally biased region" description="Polar residues" evidence="8">
    <location>
        <begin position="890"/>
        <end position="900"/>
    </location>
</feature>
<dbReference type="GO" id="GO:0004843">
    <property type="term" value="F:cysteine-type deubiquitinase activity"/>
    <property type="evidence" value="ECO:0007669"/>
    <property type="project" value="UniProtKB-EC"/>
</dbReference>
<name>A0A8J4G0X4_9CHLO</name>
<evidence type="ECO:0000256" key="4">
    <source>
        <dbReference type="ARBA" id="ARBA00022670"/>
    </source>
</evidence>
<dbReference type="InterPro" id="IPR001394">
    <property type="entry name" value="Peptidase_C19_UCH"/>
</dbReference>
<evidence type="ECO:0000256" key="1">
    <source>
        <dbReference type="ARBA" id="ARBA00000707"/>
    </source>
</evidence>
<reference evidence="9" key="1">
    <citation type="journal article" date="2021" name="Proc. Natl. Acad. Sci. U.S.A.">
        <title>Three genomes in the algal genus Volvox reveal the fate of a haploid sex-determining region after a transition to homothallism.</title>
        <authorList>
            <person name="Yamamoto K."/>
            <person name="Hamaji T."/>
            <person name="Kawai-Toyooka H."/>
            <person name="Matsuzaki R."/>
            <person name="Takahashi F."/>
            <person name="Nishimura Y."/>
            <person name="Kawachi M."/>
            <person name="Noguchi H."/>
            <person name="Minakuchi Y."/>
            <person name="Umen J.G."/>
            <person name="Toyoda A."/>
            <person name="Nozaki H."/>
        </authorList>
    </citation>
    <scope>NUCLEOTIDE SEQUENCE</scope>
    <source>
        <strain evidence="9">NIES-3785</strain>
    </source>
</reference>
<evidence type="ECO:0000256" key="6">
    <source>
        <dbReference type="ARBA" id="ARBA00022801"/>
    </source>
</evidence>
<gene>
    <name evidence="9" type="ORF">Vretimale_434</name>
</gene>
<dbReference type="GO" id="GO:0016579">
    <property type="term" value="P:protein deubiquitination"/>
    <property type="evidence" value="ECO:0007669"/>
    <property type="project" value="InterPro"/>
</dbReference>
<dbReference type="InterPro" id="IPR050164">
    <property type="entry name" value="Peptidase_C19"/>
</dbReference>
<sequence length="2177" mass="220020">MSGGEGDWSSAHWRQATRGGRQASGRSGSSNSNYPRSQQYYRDHQYDDRRQQSHFQGDRSFLHRGQQQGRSYGRFAQQQEGISVQHEDQRHHAYSRHNPSDNPHAGFRGQPIGPHFNPPEGRQPGYMHYPPEPMLAVPPRAPDHWQGGAVTPPYQQPSVAPQGIPAQYVRPAALVDQPQYPIPQSFPQHQVAGQLGAGIGMCTAGAVAVGGSAVMPGPGYHPSALRLPQHAGAWTSGAPAPDHRNLEALRGGGSGPGRGVGGRGSGGQSRGGTRDGGGVNSGGVGSTTARRTSRAPPVPQPLVQNASSQGESVNSGILSLGRPRQQPSNTVNNVQSVRGAASDAAQTCNSVNNSISDGAPVDTASNGAAERAGGESVPAAEIANHKAGVEVEICVQDKVDKAPATRLMGDKELCVSFSTGPLEPASAEAMAPVGLNTVTGSAGGTTESSSCLSNPSVNSGTATAFAVAHELGTLRATGSTHPQEQEHQVLVEGSAVAQALQSPNALPQAGPPLEAMPGTVQAPAEKPIVPAGGSAWRQRPATALFVSPTPGGQAPVRKASATAAHAATAPQGGAAPGATAAMAGTQPTAVTSTVSRNSTGPHQNKAPAAPAVAAVGPEQTYALPPQVQNRSAPIQTGPPQHPRCPPPGFGASPVALVSPVGAVTVPGDQAPLAQQPENVQQSQLPQQQLSPRVSAGSDAPGTATSPARTTQVAQHSSAAAAAPRVPGSPSPAEGSESSEGMANRKWASVAAKAASCGGAHPKPPARRPISEGGTSDAPTGVAAATLVGLRHATHQPPGTASNVFAVSTVIPAAAAVLTPGPIGDVDSNAAGQCDSAHAASTTAEAARPTPHPAACADGTTVTEQVAPMALGAGAPPQAAQQGHEPLSSKAVLQSGPSNVASTSSPPPSKPFPGLTPGGPVASTAVKGAAESTGPRRWVDAIGSHANIKRAPMGPVAGPKQATTGLGNDMSGPQTAAVSSVADAGASAVVKEKSADANIAESLPGAAEVASEHGLEDANADNLESEAHKRTCEWVATNCEENSTPPGIPAPLPEQESTKPVAATVDSTTELPEAVARAAEPAAPAEVPAAQTKQSWASMAAARPPQLTGHGAAQAAAPKRSATLQGRGLASKERHIQNSQRGLSAQPPEGMFYSPQAAPAPQAAGGPMRKIATEDGHGVPRPSPTPCHMPLGVGSMKLTASVGADTTSTAPAVTPTNLTTATPDLSAAAAVVTFASECVSSATADVQPAPSVDAAQKAVTSSVAGSHGGTGASLASAKVNPTAAATAAAADAAVPEVPRQTDGEHAKPSSVPGSEPGTVKAEPAGQQPDGDDASWHVVTTRGKASKGCRGTDVSHAHPGSSTGFTEASAGRGRSRHGDVTAAAAGPPQRGAGAHGQLAPQGGRGRGAAGHPVLQGPQQFAVGGKPGATAPANVSMGPVAAVSVASSNSSAQPVSSTNNAGSAAPLVLADAQADANGASVPLAVIEPLVVPAASGAEASAPKEVATVVPTAAEDDTAAPGVAVTLPVAIAASAAPLEPLDVQEVVQGSKEVAMRPIDATPAAPEDVPAVGSTEPAITAPPPHADTAKKTPAQRTQVQARGPGSKKKDKKGGTEAVPRAAEPEQEPKPLGGEEEDGSATIPTGSNPWDLLGAVGEEDGTAAAAAAVTAAASAAGAAAGNDVASFVTPAAGSLQSSLVEALRQLLTPATAEQLLAASQYQHQGGEFRIQPRGLTNTGNTCFINATMQALLACAPFAFVLSRLPTITPLLEPSKSPTLHGLALFLGELVSPQSGAGGSASAGSMTSGRDDAQQAAEDEGWAEVPSYRGKKGQRKGTSTSAPQQPTSPMVATPATTSSTATKGEAPGSVPVVLGGQPLVPSMLNGIAAAFNPRITIAERQTMSKVVSKGVVEQEQQDAQEFFQFLVNQVHEEVVALRKAHGLAANAEAGEGAGAGDDSEEWAQVGRKNKATVTRQVGAPADDAASRSPVTAIFSGLVKSTVRFQQPNYKPSATIEAFNMLHLDIAAEGVNTLDDALRQHSVPENIEYKPDGATEMLPAKKDVRLYRLPEVLVLHLKRFTYTAAGGGRYTKVQKPVTFNCTLRLEGKILAEDCPDRSNAEYRLFATINHHGRTIAGGHYMADVLQSDNRWLRFNDAEVFVVSESAVLGERPYLLFYQRVPQRSA</sequence>
<feature type="compositionally biased region" description="Polar residues" evidence="8">
    <location>
        <begin position="1829"/>
        <end position="1838"/>
    </location>
</feature>
<protein>
    <recommendedName>
        <fullName evidence="3">ubiquitinyl hydrolase 1</fullName>
        <ecNumber evidence="3">3.4.19.12</ecNumber>
    </recommendedName>
</protein>
<comment type="similarity">
    <text evidence="2">Belongs to the peptidase C19 family.</text>
</comment>
<dbReference type="Pfam" id="PF00443">
    <property type="entry name" value="UCH"/>
    <property type="match status" value="1"/>
</dbReference>
<dbReference type="CDD" id="cd02257">
    <property type="entry name" value="Peptidase_C19"/>
    <property type="match status" value="1"/>
</dbReference>
<dbReference type="SUPFAM" id="SSF54001">
    <property type="entry name" value="Cysteine proteinases"/>
    <property type="match status" value="1"/>
</dbReference>
<feature type="region of interest" description="Disordered" evidence="8">
    <location>
        <begin position="545"/>
        <end position="611"/>
    </location>
</feature>
<feature type="region of interest" description="Disordered" evidence="8">
    <location>
        <begin position="629"/>
        <end position="652"/>
    </location>
</feature>
<dbReference type="InterPro" id="IPR028889">
    <property type="entry name" value="USP"/>
</dbReference>
<dbReference type="OrthoDB" id="429671at2759"/>
<feature type="compositionally biased region" description="Low complexity" evidence="8">
    <location>
        <begin position="1380"/>
        <end position="1395"/>
    </location>
</feature>
<dbReference type="PROSITE" id="PS50235">
    <property type="entry name" value="USP_3"/>
    <property type="match status" value="1"/>
</dbReference>
<feature type="compositionally biased region" description="Low complexity" evidence="8">
    <location>
        <begin position="559"/>
        <end position="589"/>
    </location>
</feature>
<evidence type="ECO:0000313" key="10">
    <source>
        <dbReference type="Proteomes" id="UP000722791"/>
    </source>
</evidence>
<feature type="region of interest" description="Disordered" evidence="8">
    <location>
        <begin position="1553"/>
        <end position="1649"/>
    </location>
</feature>
<feature type="region of interest" description="Disordered" evidence="8">
    <location>
        <begin position="1789"/>
        <end position="1862"/>
    </location>
</feature>
<dbReference type="InterPro" id="IPR018200">
    <property type="entry name" value="USP_CS"/>
</dbReference>
<feature type="compositionally biased region" description="Low complexity" evidence="8">
    <location>
        <begin position="716"/>
        <end position="740"/>
    </location>
</feature>
<feature type="compositionally biased region" description="Polar residues" evidence="8">
    <location>
        <begin position="702"/>
        <end position="715"/>
    </location>
</feature>
<evidence type="ECO:0000256" key="2">
    <source>
        <dbReference type="ARBA" id="ARBA00009085"/>
    </source>
</evidence>
<dbReference type="InterPro" id="IPR038765">
    <property type="entry name" value="Papain-like_cys_pep_sf"/>
</dbReference>
<feature type="compositionally biased region" description="Pro residues" evidence="8">
    <location>
        <begin position="639"/>
        <end position="648"/>
    </location>
</feature>
<proteinExistence type="inferred from homology"/>
<dbReference type="Gene3D" id="3.90.70.10">
    <property type="entry name" value="Cysteine proteinases"/>
    <property type="match status" value="1"/>
</dbReference>
<comment type="caution">
    <text evidence="9">The sequence shown here is derived from an EMBL/GenBank/DDBJ whole genome shotgun (WGS) entry which is preliminary data.</text>
</comment>
<organism evidence="9 10">
    <name type="scientific">Volvox reticuliferus</name>
    <dbReference type="NCBI Taxonomy" id="1737510"/>
    <lineage>
        <taxon>Eukaryota</taxon>
        <taxon>Viridiplantae</taxon>
        <taxon>Chlorophyta</taxon>
        <taxon>core chlorophytes</taxon>
        <taxon>Chlorophyceae</taxon>
        <taxon>CS clade</taxon>
        <taxon>Chlamydomonadales</taxon>
        <taxon>Volvocaceae</taxon>
        <taxon>Volvox</taxon>
    </lineage>
</organism>
<feature type="region of interest" description="Disordered" evidence="8">
    <location>
        <begin position="675"/>
        <end position="778"/>
    </location>
</feature>
<dbReference type="Proteomes" id="UP000722791">
    <property type="component" value="Unassembled WGS sequence"/>
</dbReference>
<feature type="compositionally biased region" description="Gly residues" evidence="8">
    <location>
        <begin position="250"/>
        <end position="285"/>
    </location>
</feature>
<dbReference type="PROSITE" id="PS00972">
    <property type="entry name" value="USP_1"/>
    <property type="match status" value="1"/>
</dbReference>
<keyword evidence="6" id="KW-0378">Hydrolase</keyword>
<feature type="compositionally biased region" description="Low complexity" evidence="8">
    <location>
        <begin position="1840"/>
        <end position="1862"/>
    </location>
</feature>
<keyword evidence="5" id="KW-0833">Ubl conjugation pathway</keyword>
<dbReference type="EMBL" id="BNCQ01000001">
    <property type="protein sequence ID" value="GIL94099.1"/>
    <property type="molecule type" value="Genomic_DNA"/>
</dbReference>
<feature type="region of interest" description="Disordered" evidence="8">
    <location>
        <begin position="232"/>
        <end position="331"/>
    </location>
</feature>
<dbReference type="PANTHER" id="PTHR24006">
    <property type="entry name" value="UBIQUITIN CARBOXYL-TERMINAL HYDROLASE"/>
    <property type="match status" value="1"/>
</dbReference>
<dbReference type="GO" id="GO:0006508">
    <property type="term" value="P:proteolysis"/>
    <property type="evidence" value="ECO:0007669"/>
    <property type="project" value="UniProtKB-KW"/>
</dbReference>
<feature type="region of interest" description="Disordered" evidence="8">
    <location>
        <begin position="873"/>
        <end position="977"/>
    </location>
</feature>
<feature type="compositionally biased region" description="Polar residues" evidence="8">
    <location>
        <begin position="960"/>
        <end position="973"/>
    </location>
</feature>
<dbReference type="GO" id="GO:0005634">
    <property type="term" value="C:nucleus"/>
    <property type="evidence" value="ECO:0007669"/>
    <property type="project" value="TreeGrafter"/>
</dbReference>
<keyword evidence="4" id="KW-0645">Protease</keyword>
<feature type="compositionally biased region" description="Polar residues" evidence="8">
    <location>
        <begin position="302"/>
        <end position="317"/>
    </location>
</feature>
<feature type="compositionally biased region" description="Low complexity" evidence="8">
    <location>
        <begin position="873"/>
        <end position="882"/>
    </location>
</feature>
<accession>A0A8J4G0X4</accession>
<feature type="compositionally biased region" description="Polar residues" evidence="8">
    <location>
        <begin position="590"/>
        <end position="602"/>
    </location>
</feature>
<feature type="compositionally biased region" description="Low complexity" evidence="8">
    <location>
        <begin position="1069"/>
        <end position="1089"/>
    </location>
</feature>
<evidence type="ECO:0000256" key="7">
    <source>
        <dbReference type="ARBA" id="ARBA00022807"/>
    </source>
</evidence>
<dbReference type="PROSITE" id="PS00973">
    <property type="entry name" value="USP_2"/>
    <property type="match status" value="1"/>
</dbReference>
<feature type="region of interest" description="Disordered" evidence="8">
    <location>
        <begin position="1039"/>
        <end position="1150"/>
    </location>
</feature>
<feature type="region of interest" description="Disordered" evidence="8">
    <location>
        <begin position="1003"/>
        <end position="1022"/>
    </location>
</feature>
<feature type="region of interest" description="Disordered" evidence="8">
    <location>
        <begin position="349"/>
        <end position="376"/>
    </location>
</feature>
<dbReference type="PANTHER" id="PTHR24006:SF758">
    <property type="entry name" value="UBIQUITIN CARBOXYL-TERMINAL HYDROLASE 36"/>
    <property type="match status" value="1"/>
</dbReference>
<feature type="compositionally biased region" description="Polar residues" evidence="8">
    <location>
        <begin position="65"/>
        <end position="82"/>
    </location>
</feature>
<feature type="compositionally biased region" description="Polar residues" evidence="8">
    <location>
        <begin position="31"/>
        <end position="40"/>
    </location>
</feature>
<feature type="compositionally biased region" description="Low complexity" evidence="8">
    <location>
        <begin position="14"/>
        <end position="30"/>
    </location>
</feature>
<evidence type="ECO:0000256" key="3">
    <source>
        <dbReference type="ARBA" id="ARBA00012759"/>
    </source>
</evidence>
<evidence type="ECO:0000256" key="8">
    <source>
        <dbReference type="SAM" id="MobiDB-lite"/>
    </source>
</evidence>
<feature type="region of interest" description="Disordered" evidence="8">
    <location>
        <begin position="1289"/>
        <end position="1414"/>
    </location>
</feature>